<keyword evidence="2" id="KW-0732">Signal</keyword>
<organism evidence="3 4">
    <name type="scientific">Baekduia soli</name>
    <dbReference type="NCBI Taxonomy" id="496014"/>
    <lineage>
        <taxon>Bacteria</taxon>
        <taxon>Bacillati</taxon>
        <taxon>Actinomycetota</taxon>
        <taxon>Thermoleophilia</taxon>
        <taxon>Solirubrobacterales</taxon>
        <taxon>Baekduiaceae</taxon>
        <taxon>Baekduia</taxon>
    </lineage>
</organism>
<dbReference type="EMBL" id="CP042430">
    <property type="protein sequence ID" value="QEC47724.1"/>
    <property type="molecule type" value="Genomic_DNA"/>
</dbReference>
<dbReference type="KEGG" id="bsol:FSW04_09150"/>
<reference evidence="3 4" key="1">
    <citation type="journal article" date="2018" name="J. Microbiol.">
        <title>Baekduia soli gen. nov., sp. nov., a novel bacterium isolated from the soil of Baekdu Mountain and proposal of a novel family name, Baekduiaceae fam. nov.</title>
        <authorList>
            <person name="An D.S."/>
            <person name="Siddiqi M.Z."/>
            <person name="Kim K.H."/>
            <person name="Yu H.S."/>
            <person name="Im W.T."/>
        </authorList>
    </citation>
    <scope>NUCLEOTIDE SEQUENCE [LARGE SCALE GENOMIC DNA]</scope>
    <source>
        <strain evidence="3 4">BR7-21</strain>
    </source>
</reference>
<feature type="region of interest" description="Disordered" evidence="1">
    <location>
        <begin position="96"/>
        <end position="117"/>
    </location>
</feature>
<dbReference type="AlphaFoldDB" id="A0A5B8U3V2"/>
<keyword evidence="4" id="KW-1185">Reference proteome</keyword>
<evidence type="ECO:0000313" key="3">
    <source>
        <dbReference type="EMBL" id="QEC47724.1"/>
    </source>
</evidence>
<evidence type="ECO:0000256" key="1">
    <source>
        <dbReference type="SAM" id="MobiDB-lite"/>
    </source>
</evidence>
<evidence type="ECO:0008006" key="5">
    <source>
        <dbReference type="Google" id="ProtNLM"/>
    </source>
</evidence>
<accession>A0A5B8U3V2</accession>
<gene>
    <name evidence="3" type="ORF">FSW04_09150</name>
</gene>
<evidence type="ECO:0000313" key="4">
    <source>
        <dbReference type="Proteomes" id="UP000321805"/>
    </source>
</evidence>
<dbReference type="Proteomes" id="UP000321805">
    <property type="component" value="Chromosome"/>
</dbReference>
<proteinExistence type="predicted"/>
<feature type="compositionally biased region" description="Low complexity" evidence="1">
    <location>
        <begin position="99"/>
        <end position="109"/>
    </location>
</feature>
<feature type="chain" id="PRO_5038874895" description="Glycoside hydrolase family 42 N-terminal domain-containing protein" evidence="2">
    <location>
        <begin position="21"/>
        <end position="117"/>
    </location>
</feature>
<sequence>MTRLRGLLVAGLLLASFVVAAPAGALVVGIGDQKPDMFADPRFAAMQIRYARIAVSWDVLQNAWERDALDQWLGAARAAGVTPLVGFTHARGDRRRVLPTPSATSTSSACSGRATRG</sequence>
<protein>
    <recommendedName>
        <fullName evidence="5">Glycoside hydrolase family 42 N-terminal domain-containing protein</fullName>
    </recommendedName>
</protein>
<evidence type="ECO:0000256" key="2">
    <source>
        <dbReference type="SAM" id="SignalP"/>
    </source>
</evidence>
<name>A0A5B8U3V2_9ACTN</name>
<feature type="signal peptide" evidence="2">
    <location>
        <begin position="1"/>
        <end position="20"/>
    </location>
</feature>
<dbReference type="RefSeq" id="WP_146918503.1">
    <property type="nucleotide sequence ID" value="NZ_CP042430.1"/>
</dbReference>